<protein>
    <submittedName>
        <fullName evidence="9">Cell division protein FtsQ</fullName>
    </submittedName>
</protein>
<dbReference type="PROSITE" id="PS51779">
    <property type="entry name" value="POTRA"/>
    <property type="match status" value="1"/>
</dbReference>
<evidence type="ECO:0000256" key="1">
    <source>
        <dbReference type="ARBA" id="ARBA00004370"/>
    </source>
</evidence>
<organism evidence="9 10">
    <name type="scientific">Auraticoccus monumenti</name>
    <dbReference type="NCBI Taxonomy" id="675864"/>
    <lineage>
        <taxon>Bacteria</taxon>
        <taxon>Bacillati</taxon>
        <taxon>Actinomycetota</taxon>
        <taxon>Actinomycetes</taxon>
        <taxon>Propionibacteriales</taxon>
        <taxon>Propionibacteriaceae</taxon>
        <taxon>Auraticoccus</taxon>
    </lineage>
</organism>
<dbReference type="RefSeq" id="WP_090595475.1">
    <property type="nucleotide sequence ID" value="NZ_LT629688.1"/>
</dbReference>
<keyword evidence="4" id="KW-0812">Transmembrane</keyword>
<accession>A0A1G7DM03</accession>
<gene>
    <name evidence="9" type="ORF">SAMN04489747_3646</name>
</gene>
<dbReference type="STRING" id="675864.SAMN04489747_3646"/>
<evidence type="ECO:0000256" key="6">
    <source>
        <dbReference type="ARBA" id="ARBA00023136"/>
    </source>
</evidence>
<keyword evidence="3 9" id="KW-0132">Cell division</keyword>
<dbReference type="PANTHER" id="PTHR37820:SF1">
    <property type="entry name" value="CELL DIVISION PROTEIN FTSQ"/>
    <property type="match status" value="1"/>
</dbReference>
<evidence type="ECO:0000256" key="3">
    <source>
        <dbReference type="ARBA" id="ARBA00022618"/>
    </source>
</evidence>
<dbReference type="InterPro" id="IPR013685">
    <property type="entry name" value="POTRA_FtsQ_type"/>
</dbReference>
<keyword evidence="10" id="KW-1185">Reference proteome</keyword>
<evidence type="ECO:0000313" key="10">
    <source>
        <dbReference type="Proteomes" id="UP000198546"/>
    </source>
</evidence>
<dbReference type="OrthoDB" id="9790760at2"/>
<evidence type="ECO:0000256" key="4">
    <source>
        <dbReference type="ARBA" id="ARBA00022692"/>
    </source>
</evidence>
<keyword evidence="6" id="KW-0472">Membrane</keyword>
<proteinExistence type="predicted"/>
<dbReference type="Gene3D" id="3.10.20.310">
    <property type="entry name" value="membrane protein fhac"/>
    <property type="match status" value="1"/>
</dbReference>
<evidence type="ECO:0000256" key="7">
    <source>
        <dbReference type="ARBA" id="ARBA00023306"/>
    </source>
</evidence>
<evidence type="ECO:0000259" key="8">
    <source>
        <dbReference type="PROSITE" id="PS51779"/>
    </source>
</evidence>
<dbReference type="GO" id="GO:0051301">
    <property type="term" value="P:cell division"/>
    <property type="evidence" value="ECO:0007669"/>
    <property type="project" value="UniProtKB-KW"/>
</dbReference>
<keyword evidence="7" id="KW-0131">Cell cycle</keyword>
<keyword evidence="5" id="KW-1133">Transmembrane helix</keyword>
<evidence type="ECO:0000313" key="9">
    <source>
        <dbReference type="EMBL" id="SDE52532.1"/>
    </source>
</evidence>
<dbReference type="AlphaFoldDB" id="A0A1G7DM03"/>
<feature type="domain" description="POTRA" evidence="8">
    <location>
        <begin position="52"/>
        <end position="120"/>
    </location>
</feature>
<comment type="subcellular location">
    <subcellularLocation>
        <location evidence="1">Membrane</location>
    </subcellularLocation>
</comment>
<dbReference type="Proteomes" id="UP000198546">
    <property type="component" value="Chromosome i"/>
</dbReference>
<dbReference type="Pfam" id="PF08478">
    <property type="entry name" value="POTRA_1"/>
    <property type="match status" value="1"/>
</dbReference>
<keyword evidence="2" id="KW-1003">Cell membrane</keyword>
<sequence length="248" mass="25972">MPSRSSLADARPALALRTRRRRRRRLRAGVVLVLLLAVAGGLTWLVGWSSVLAATSVEVEGASVLDADEVTAAAAVPLGRPLARVDTGAVESRVAALLPVREVTVTRSWPSTVRIEVGERTPVLATGTAGGYALVDAAGVAYTTVDDVPDGVVRAELRGSGGMPADERTELMVDLATVATALSPGLREQVESVSTDSADTIELALTGDRVLEWGSAEDSDLKAEVALVLLEQEATTYDVSVPSHPTIR</sequence>
<reference evidence="9 10" key="1">
    <citation type="submission" date="2016-10" db="EMBL/GenBank/DDBJ databases">
        <authorList>
            <person name="de Groot N.N."/>
        </authorList>
    </citation>
    <scope>NUCLEOTIDE SEQUENCE [LARGE SCALE GENOMIC DNA]</scope>
    <source>
        <strain evidence="9 10">MON 2.2</strain>
    </source>
</reference>
<evidence type="ECO:0000256" key="2">
    <source>
        <dbReference type="ARBA" id="ARBA00022475"/>
    </source>
</evidence>
<dbReference type="PANTHER" id="PTHR37820">
    <property type="entry name" value="CELL DIVISION PROTEIN DIVIB"/>
    <property type="match status" value="1"/>
</dbReference>
<evidence type="ECO:0000256" key="5">
    <source>
        <dbReference type="ARBA" id="ARBA00022989"/>
    </source>
</evidence>
<dbReference type="InterPro" id="IPR034746">
    <property type="entry name" value="POTRA"/>
</dbReference>
<dbReference type="InterPro" id="IPR050487">
    <property type="entry name" value="FtsQ_DivIB"/>
</dbReference>
<name>A0A1G7DM03_9ACTN</name>
<dbReference type="EMBL" id="LT629688">
    <property type="protein sequence ID" value="SDE52532.1"/>
    <property type="molecule type" value="Genomic_DNA"/>
</dbReference>
<dbReference type="GO" id="GO:0005886">
    <property type="term" value="C:plasma membrane"/>
    <property type="evidence" value="ECO:0007669"/>
    <property type="project" value="TreeGrafter"/>
</dbReference>